<keyword evidence="1" id="KW-0472">Membrane</keyword>
<keyword evidence="3" id="KW-1185">Reference proteome</keyword>
<accession>A0A8H6AN68</accession>
<reference evidence="2 3" key="1">
    <citation type="journal article" date="2020" name="Phytopathology">
        <title>A high-quality genome resource of Botrytis fragariae, a new and rapidly spreading fungal pathogen causing strawberry gray mold in the U.S.A.</title>
        <authorList>
            <person name="Wu Y."/>
            <person name="Saski C.A."/>
            <person name="Schnabel G."/>
            <person name="Xiao S."/>
            <person name="Hu M."/>
        </authorList>
    </citation>
    <scope>NUCLEOTIDE SEQUENCE [LARGE SCALE GENOMIC DNA]</scope>
    <source>
        <strain evidence="2 3">BVB16</strain>
    </source>
</reference>
<feature type="transmembrane region" description="Helical" evidence="1">
    <location>
        <begin position="12"/>
        <end position="31"/>
    </location>
</feature>
<dbReference type="GeneID" id="59263983"/>
<proteinExistence type="predicted"/>
<keyword evidence="1" id="KW-0812">Transmembrane</keyword>
<evidence type="ECO:0000256" key="1">
    <source>
        <dbReference type="SAM" id="Phobius"/>
    </source>
</evidence>
<organism evidence="2 3">
    <name type="scientific">Botrytis fragariae</name>
    <dbReference type="NCBI Taxonomy" id="1964551"/>
    <lineage>
        <taxon>Eukaryota</taxon>
        <taxon>Fungi</taxon>
        <taxon>Dikarya</taxon>
        <taxon>Ascomycota</taxon>
        <taxon>Pezizomycotina</taxon>
        <taxon>Leotiomycetes</taxon>
        <taxon>Helotiales</taxon>
        <taxon>Sclerotiniaceae</taxon>
        <taxon>Botrytis</taxon>
    </lineage>
</organism>
<keyword evidence="1" id="KW-1133">Transmembrane helix</keyword>
<sequence>MDPVYHCTDFQILLPLPNLTILFSHWSIFGFQIHKSNI</sequence>
<name>A0A8H6AN68_9HELO</name>
<protein>
    <submittedName>
        <fullName evidence="2">Uncharacterized protein</fullName>
    </submittedName>
</protein>
<gene>
    <name evidence="2" type="ORF">Bfra_009956</name>
</gene>
<dbReference type="Proteomes" id="UP000531561">
    <property type="component" value="Unassembled WGS sequence"/>
</dbReference>
<evidence type="ECO:0000313" key="3">
    <source>
        <dbReference type="Proteomes" id="UP000531561"/>
    </source>
</evidence>
<dbReference type="EMBL" id="JABFCT010000014">
    <property type="protein sequence ID" value="KAF5870567.1"/>
    <property type="molecule type" value="Genomic_DNA"/>
</dbReference>
<dbReference type="AlphaFoldDB" id="A0A8H6AN68"/>
<evidence type="ECO:0000313" key="2">
    <source>
        <dbReference type="EMBL" id="KAF5870567.1"/>
    </source>
</evidence>
<comment type="caution">
    <text evidence="2">The sequence shown here is derived from an EMBL/GenBank/DDBJ whole genome shotgun (WGS) entry which is preliminary data.</text>
</comment>
<dbReference type="RefSeq" id="XP_037189514.1">
    <property type="nucleotide sequence ID" value="XM_037340291.1"/>
</dbReference>